<protein>
    <submittedName>
        <fullName evidence="3">Uncharacterized protein</fullName>
    </submittedName>
</protein>
<keyword evidence="1" id="KW-0812">Transmembrane</keyword>
<keyword evidence="2" id="KW-1185">Reference proteome</keyword>
<evidence type="ECO:0000313" key="3">
    <source>
        <dbReference type="WBParaSite" id="Minc3s01122g20921"/>
    </source>
</evidence>
<feature type="transmembrane region" description="Helical" evidence="1">
    <location>
        <begin position="170"/>
        <end position="198"/>
    </location>
</feature>
<evidence type="ECO:0000313" key="2">
    <source>
        <dbReference type="Proteomes" id="UP000887563"/>
    </source>
</evidence>
<organism evidence="2 3">
    <name type="scientific">Meloidogyne incognita</name>
    <name type="common">Southern root-knot nematode worm</name>
    <name type="synonym">Oxyuris incognita</name>
    <dbReference type="NCBI Taxonomy" id="6306"/>
    <lineage>
        <taxon>Eukaryota</taxon>
        <taxon>Metazoa</taxon>
        <taxon>Ecdysozoa</taxon>
        <taxon>Nematoda</taxon>
        <taxon>Chromadorea</taxon>
        <taxon>Rhabditida</taxon>
        <taxon>Tylenchina</taxon>
        <taxon>Tylenchomorpha</taxon>
        <taxon>Tylenchoidea</taxon>
        <taxon>Meloidogynidae</taxon>
        <taxon>Meloidogyninae</taxon>
        <taxon>Meloidogyne</taxon>
        <taxon>Meloidogyne incognita group</taxon>
    </lineage>
</organism>
<keyword evidence="1" id="KW-0472">Membrane</keyword>
<keyword evidence="1" id="KW-1133">Transmembrane helix</keyword>
<dbReference type="AlphaFoldDB" id="A0A914M8D4"/>
<sequence>MSGYLQQQNQNNTQQPKSCERIIQGVAKLSTFKIPSTHLKRCSEGALPLNEQTIIGSGGQPKILVNGNINGKVVTKENNEVDNWPSINLSPSTNCLRVSSSGVDISNPSSGFNENCGGKRLYSLDSSTSNNNMSGGRSELNNLKNQQQFLISDTTELRLKRDRKWWNRTAASYCFLFISIILSLSVVIGVCLFLHSFIPKDYYNKNIIKINENKTINSTNNSSNNEIKSLKTFVESILIL</sequence>
<name>A0A914M8D4_MELIC</name>
<dbReference type="Proteomes" id="UP000887563">
    <property type="component" value="Unplaced"/>
</dbReference>
<evidence type="ECO:0000256" key="1">
    <source>
        <dbReference type="SAM" id="Phobius"/>
    </source>
</evidence>
<reference evidence="3" key="1">
    <citation type="submission" date="2022-11" db="UniProtKB">
        <authorList>
            <consortium name="WormBaseParasite"/>
        </authorList>
    </citation>
    <scope>IDENTIFICATION</scope>
</reference>
<dbReference type="WBParaSite" id="Minc3s01122g20921">
    <property type="protein sequence ID" value="Minc3s01122g20921"/>
    <property type="gene ID" value="Minc3s01122g20921"/>
</dbReference>
<proteinExistence type="predicted"/>
<accession>A0A914M8D4</accession>